<dbReference type="InterPro" id="IPR013517">
    <property type="entry name" value="FG-GAP"/>
</dbReference>
<organism evidence="2">
    <name type="scientific">marine sediment metagenome</name>
    <dbReference type="NCBI Taxonomy" id="412755"/>
    <lineage>
        <taxon>unclassified sequences</taxon>
        <taxon>metagenomes</taxon>
        <taxon>ecological metagenomes</taxon>
    </lineage>
</organism>
<evidence type="ECO:0000313" key="2">
    <source>
        <dbReference type="EMBL" id="GAH05006.1"/>
    </source>
</evidence>
<protein>
    <recommendedName>
        <fullName evidence="3">VCBS repeat-containing protein</fullName>
    </recommendedName>
</protein>
<reference evidence="2" key="1">
    <citation type="journal article" date="2014" name="Front. Microbiol.">
        <title>High frequency of phylogenetically diverse reductive dehalogenase-homologous genes in deep subseafloor sedimentary metagenomes.</title>
        <authorList>
            <person name="Kawai M."/>
            <person name="Futagami T."/>
            <person name="Toyoda A."/>
            <person name="Takaki Y."/>
            <person name="Nishi S."/>
            <person name="Hori S."/>
            <person name="Arai W."/>
            <person name="Tsubouchi T."/>
            <person name="Morono Y."/>
            <person name="Uchiyama I."/>
            <person name="Ito T."/>
            <person name="Fujiyama A."/>
            <person name="Inagaki F."/>
            <person name="Takami H."/>
        </authorList>
    </citation>
    <scope>NUCLEOTIDE SEQUENCE</scope>
    <source>
        <strain evidence="2">Expedition CK06-06</strain>
    </source>
</reference>
<dbReference type="PANTHER" id="PTHR44103">
    <property type="entry name" value="PROPROTEIN CONVERTASE P"/>
    <property type="match status" value="1"/>
</dbReference>
<dbReference type="EMBL" id="BART01021963">
    <property type="protein sequence ID" value="GAH05006.1"/>
    <property type="molecule type" value="Genomic_DNA"/>
</dbReference>
<sequence length="73" mass="8067">DLDKDGDIDVVGTAYYGDKLSWFENVGSDNFIEHIISENLDLAVSLCAFDVDNDSDIDIFTGAGDEIAFWENT</sequence>
<feature type="non-terminal residue" evidence="2">
    <location>
        <position position="1"/>
    </location>
</feature>
<dbReference type="Pfam" id="PF13517">
    <property type="entry name" value="FG-GAP_3"/>
    <property type="match status" value="1"/>
</dbReference>
<evidence type="ECO:0008006" key="3">
    <source>
        <dbReference type="Google" id="ProtNLM"/>
    </source>
</evidence>
<proteinExistence type="predicted"/>
<gene>
    <name evidence="2" type="ORF">S01H4_40354</name>
</gene>
<comment type="caution">
    <text evidence="2">The sequence shown here is derived from an EMBL/GenBank/DDBJ whole genome shotgun (WGS) entry which is preliminary data.</text>
</comment>
<keyword evidence="1" id="KW-0732">Signal</keyword>
<evidence type="ECO:0000256" key="1">
    <source>
        <dbReference type="ARBA" id="ARBA00022729"/>
    </source>
</evidence>
<dbReference type="PANTHER" id="PTHR44103:SF1">
    <property type="entry name" value="PROPROTEIN CONVERTASE P"/>
    <property type="match status" value="1"/>
</dbReference>
<dbReference type="AlphaFoldDB" id="X1CA65"/>
<dbReference type="SUPFAM" id="SSF69318">
    <property type="entry name" value="Integrin alpha N-terminal domain"/>
    <property type="match status" value="1"/>
</dbReference>
<name>X1CA65_9ZZZZ</name>
<dbReference type="InterPro" id="IPR028994">
    <property type="entry name" value="Integrin_alpha_N"/>
</dbReference>
<accession>X1CA65</accession>